<evidence type="ECO:0000259" key="11">
    <source>
        <dbReference type="Pfam" id="PF00999"/>
    </source>
</evidence>
<dbReference type="Gene3D" id="1.20.1530.20">
    <property type="match status" value="1"/>
</dbReference>
<reference evidence="12 13" key="1">
    <citation type="submission" date="2015-07" db="EMBL/GenBank/DDBJ databases">
        <title>Genome sequencing of Kibdelosporangium phytohabitans.</title>
        <authorList>
            <person name="Qin S."/>
            <person name="Xing K."/>
        </authorList>
    </citation>
    <scope>NUCLEOTIDE SEQUENCE [LARGE SCALE GENOMIC DNA]</scope>
    <source>
        <strain evidence="12 13">KLBMP1111</strain>
    </source>
</reference>
<dbReference type="InterPro" id="IPR006153">
    <property type="entry name" value="Cation/H_exchanger_TM"/>
</dbReference>
<feature type="transmembrane region" description="Helical" evidence="10">
    <location>
        <begin position="50"/>
        <end position="67"/>
    </location>
</feature>
<evidence type="ECO:0000313" key="13">
    <source>
        <dbReference type="Proteomes" id="UP000063699"/>
    </source>
</evidence>
<protein>
    <submittedName>
        <fullName evidence="12">Sodium:proton antiporter</fullName>
    </submittedName>
</protein>
<name>A0A0N9HUN8_9PSEU</name>
<evidence type="ECO:0000256" key="7">
    <source>
        <dbReference type="ARBA" id="ARBA00023065"/>
    </source>
</evidence>
<comment type="similarity">
    <text evidence="10">Belongs to the monovalent cation:proton antiporter 1 (CPA1) transporter (TC 2.A.36) family.</text>
</comment>
<feature type="transmembrane region" description="Helical" evidence="10">
    <location>
        <begin position="26"/>
        <end position="44"/>
    </location>
</feature>
<dbReference type="InterPro" id="IPR018422">
    <property type="entry name" value="Cation/H_exchanger_CPA1"/>
</dbReference>
<keyword evidence="3 10" id="KW-1003">Cell membrane</keyword>
<dbReference type="PANTHER" id="PTHR10110:SF86">
    <property type="entry name" value="SODIUM_HYDROGEN EXCHANGER 7"/>
    <property type="match status" value="1"/>
</dbReference>
<feature type="transmembrane region" description="Helical" evidence="10">
    <location>
        <begin position="300"/>
        <end position="323"/>
    </location>
</feature>
<dbReference type="GO" id="GO:0015385">
    <property type="term" value="F:sodium:proton antiporter activity"/>
    <property type="evidence" value="ECO:0007669"/>
    <property type="project" value="InterPro"/>
</dbReference>
<feature type="transmembrane region" description="Helical" evidence="10">
    <location>
        <begin position="262"/>
        <end position="280"/>
    </location>
</feature>
<evidence type="ECO:0000256" key="10">
    <source>
        <dbReference type="RuleBase" id="RU366002"/>
    </source>
</evidence>
<dbReference type="OrthoDB" id="57886at2"/>
<keyword evidence="2 10" id="KW-0813">Transport</keyword>
<dbReference type="InterPro" id="IPR004705">
    <property type="entry name" value="Cation/H_exchanger_CPA1_bac"/>
</dbReference>
<keyword evidence="8 10" id="KW-0472">Membrane</keyword>
<comment type="caution">
    <text evidence="10">Lacks conserved residue(s) required for the propagation of feature annotation.</text>
</comment>
<dbReference type="GO" id="GO:0005886">
    <property type="term" value="C:plasma membrane"/>
    <property type="evidence" value="ECO:0007669"/>
    <property type="project" value="UniProtKB-SubCell"/>
</dbReference>
<keyword evidence="4 10" id="KW-0812">Transmembrane</keyword>
<dbReference type="STRING" id="860235.AOZ06_20205"/>
<evidence type="ECO:0000256" key="3">
    <source>
        <dbReference type="ARBA" id="ARBA00022475"/>
    </source>
</evidence>
<sequence>MLGLELVVILGITVLTCSVAARRLRVAAPVLLLGTGAALGFIPLLREVELPSEVMLLLFLPALLYWESLTTSLREIRRYVRVVILTSTLLVVATAAGVAVVAHALGMEWGPAWVLGAALAPTDATVVAVFARGLPARSMTLLRAESLINDGTALVIFGVAVSITAQGETFSLGNVSWLFVLSFGGGALAGVITSWLAVQVRKRLDSPVYESALSVLTPFVAFLLAEVVHASGVLAVVVCGLILSQVGPRLVQADTRRQSEAFWGLSTFLLNGSLFVLVGLQANTAVRELSSTGVVRGLALVGLISVAVVAVRAVWLFTTPYLIRAIDRRPRQRALRAGPRSRLVNALCGFRGAVSMAAALAVPEGMPGRDLIIFVAAGVIVVTLVVQGLLLPPVVRWANLPPDTRFDEERAMAILTSAEAAFEAMPKVAAQLGTDPLIIERTRREYEKRLKVLRRGDTEDDEDHPYRRLENDYQALRLALITHKRQTIVRLRDERRIDDTVLRTIQAQLDIEEIRLSRREALE</sequence>
<feature type="transmembrane region" description="Helical" evidence="10">
    <location>
        <begin position="371"/>
        <end position="391"/>
    </location>
</feature>
<feature type="domain" description="Cation/H+ exchanger transmembrane" evidence="11">
    <location>
        <begin position="13"/>
        <end position="397"/>
    </location>
</feature>
<dbReference type="AlphaFoldDB" id="A0A0N9HUN8"/>
<feature type="transmembrane region" description="Helical" evidence="10">
    <location>
        <begin position="112"/>
        <end position="135"/>
    </location>
</feature>
<keyword evidence="5 10" id="KW-1133">Transmembrane helix</keyword>
<evidence type="ECO:0000256" key="4">
    <source>
        <dbReference type="ARBA" id="ARBA00022692"/>
    </source>
</evidence>
<dbReference type="Pfam" id="PF00999">
    <property type="entry name" value="Na_H_Exchanger"/>
    <property type="match status" value="1"/>
</dbReference>
<dbReference type="InterPro" id="IPR038770">
    <property type="entry name" value="Na+/solute_symporter_sf"/>
</dbReference>
<evidence type="ECO:0000313" key="12">
    <source>
        <dbReference type="EMBL" id="ALG08926.1"/>
    </source>
</evidence>
<dbReference type="KEGG" id="kphy:AOZ06_20205"/>
<evidence type="ECO:0000256" key="1">
    <source>
        <dbReference type="ARBA" id="ARBA00004651"/>
    </source>
</evidence>
<dbReference type="Proteomes" id="UP000063699">
    <property type="component" value="Chromosome"/>
</dbReference>
<dbReference type="EMBL" id="CP012752">
    <property type="protein sequence ID" value="ALG08926.1"/>
    <property type="molecule type" value="Genomic_DNA"/>
</dbReference>
<gene>
    <name evidence="12" type="ORF">AOZ06_20205</name>
</gene>
<evidence type="ECO:0000256" key="9">
    <source>
        <dbReference type="ARBA" id="ARBA00023201"/>
    </source>
</evidence>
<dbReference type="GO" id="GO:0015386">
    <property type="term" value="F:potassium:proton antiporter activity"/>
    <property type="evidence" value="ECO:0007669"/>
    <property type="project" value="TreeGrafter"/>
</dbReference>
<evidence type="ECO:0000256" key="5">
    <source>
        <dbReference type="ARBA" id="ARBA00022989"/>
    </source>
</evidence>
<dbReference type="GO" id="GO:0098719">
    <property type="term" value="P:sodium ion import across plasma membrane"/>
    <property type="evidence" value="ECO:0007669"/>
    <property type="project" value="TreeGrafter"/>
</dbReference>
<evidence type="ECO:0000256" key="2">
    <source>
        <dbReference type="ARBA" id="ARBA00022448"/>
    </source>
</evidence>
<evidence type="ECO:0000256" key="8">
    <source>
        <dbReference type="ARBA" id="ARBA00023136"/>
    </source>
</evidence>
<comment type="subcellular location">
    <subcellularLocation>
        <location evidence="1 10">Cell membrane</location>
        <topology evidence="1 10">Multi-pass membrane protein</topology>
    </subcellularLocation>
</comment>
<dbReference type="NCBIfam" id="TIGR00831">
    <property type="entry name" value="a_cpa1"/>
    <property type="match status" value="1"/>
</dbReference>
<keyword evidence="10" id="KW-0050">Antiport</keyword>
<organism evidence="12 13">
    <name type="scientific">Kibdelosporangium phytohabitans</name>
    <dbReference type="NCBI Taxonomy" id="860235"/>
    <lineage>
        <taxon>Bacteria</taxon>
        <taxon>Bacillati</taxon>
        <taxon>Actinomycetota</taxon>
        <taxon>Actinomycetes</taxon>
        <taxon>Pseudonocardiales</taxon>
        <taxon>Pseudonocardiaceae</taxon>
        <taxon>Kibdelosporangium</taxon>
    </lineage>
</organism>
<feature type="transmembrane region" description="Helical" evidence="10">
    <location>
        <begin position="6"/>
        <end position="21"/>
    </location>
</feature>
<keyword evidence="13" id="KW-1185">Reference proteome</keyword>
<proteinExistence type="inferred from homology"/>
<dbReference type="GO" id="GO:0051453">
    <property type="term" value="P:regulation of intracellular pH"/>
    <property type="evidence" value="ECO:0007669"/>
    <property type="project" value="TreeGrafter"/>
</dbReference>
<feature type="transmembrane region" description="Helical" evidence="10">
    <location>
        <begin position="343"/>
        <end position="365"/>
    </location>
</feature>
<accession>A0A0N9HUN8</accession>
<feature type="transmembrane region" description="Helical" evidence="10">
    <location>
        <begin position="79"/>
        <end position="106"/>
    </location>
</feature>
<comment type="function">
    <text evidence="10">Na(+)/H(+) antiporter that extrudes sodium in exchange for external protons.</text>
</comment>
<keyword evidence="9 10" id="KW-0739">Sodium transport</keyword>
<keyword evidence="6 10" id="KW-0915">Sodium</keyword>
<evidence type="ECO:0000256" key="6">
    <source>
        <dbReference type="ARBA" id="ARBA00023053"/>
    </source>
</evidence>
<feature type="transmembrane region" description="Helical" evidence="10">
    <location>
        <begin position="177"/>
        <end position="196"/>
    </location>
</feature>
<keyword evidence="7 10" id="KW-0406">Ion transport</keyword>
<dbReference type="RefSeq" id="WP_054290832.1">
    <property type="nucleotide sequence ID" value="NZ_CP012752.1"/>
</dbReference>
<dbReference type="PANTHER" id="PTHR10110">
    <property type="entry name" value="SODIUM/HYDROGEN EXCHANGER"/>
    <property type="match status" value="1"/>
</dbReference>